<evidence type="ECO:0000313" key="2">
    <source>
        <dbReference type="EMBL" id="KEO72609.1"/>
    </source>
</evidence>
<gene>
    <name evidence="2" type="ORF">EL17_17885</name>
</gene>
<dbReference type="InterPro" id="IPR014982">
    <property type="entry name" value="GSCFA"/>
</dbReference>
<dbReference type="AlphaFoldDB" id="A0A074KUR1"/>
<protein>
    <recommendedName>
        <fullName evidence="1">GSCFA domain-containing protein</fullName>
    </recommendedName>
</protein>
<dbReference type="STRING" id="1048983.EL17_17885"/>
<dbReference type="Gene3D" id="3.40.50.1110">
    <property type="entry name" value="SGNH hydrolase"/>
    <property type="match status" value="1"/>
</dbReference>
<dbReference type="OrthoDB" id="9807687at2"/>
<accession>A0A074KUR1</accession>
<dbReference type="Pfam" id="PF08885">
    <property type="entry name" value="GSCFA"/>
    <property type="match status" value="1"/>
</dbReference>
<reference evidence="2 3" key="1">
    <citation type="submission" date="2014-04" db="EMBL/GenBank/DDBJ databases">
        <title>Characterization and application of a salt tolerant electro-active bacterium.</title>
        <authorList>
            <person name="Yang L."/>
            <person name="Wei S."/>
            <person name="Tay Q.X.M."/>
        </authorList>
    </citation>
    <scope>NUCLEOTIDE SEQUENCE [LARGE SCALE GENOMIC DNA]</scope>
    <source>
        <strain evidence="2 3">LY1</strain>
    </source>
</reference>
<name>A0A074KUR1_9BACT</name>
<evidence type="ECO:0000259" key="1">
    <source>
        <dbReference type="Pfam" id="PF08885"/>
    </source>
</evidence>
<dbReference type="eggNOG" id="COG2755">
    <property type="taxonomic scope" value="Bacteria"/>
</dbReference>
<dbReference type="RefSeq" id="WP_035077277.1">
    <property type="nucleotide sequence ID" value="NZ_JMIH01000024.1"/>
</dbReference>
<dbReference type="EMBL" id="JMIH01000024">
    <property type="protein sequence ID" value="KEO72609.1"/>
    <property type="molecule type" value="Genomic_DNA"/>
</dbReference>
<dbReference type="Proteomes" id="UP000027821">
    <property type="component" value="Unassembled WGS sequence"/>
</dbReference>
<dbReference type="GO" id="GO:0016788">
    <property type="term" value="F:hydrolase activity, acting on ester bonds"/>
    <property type="evidence" value="ECO:0007669"/>
    <property type="project" value="UniProtKB-ARBA"/>
</dbReference>
<proteinExistence type="predicted"/>
<keyword evidence="3" id="KW-1185">Reference proteome</keyword>
<sequence>MNLRTTFNIPPSLNQISHHSKIMAMGSCFATMLGKRLEDRKYDVLINPFGTIFNPVSLFTLLEDTIRRTSPNIDRSIFYQDRYLHYNYHSSLSAATQGELISDLENIHLSTNSYLKKISHLFITLGTAYAYQHNYTEQLVANCHKQPAALFTKRLLSLEEMKLSFESLYHHLIDINPEINIIFTVSPVRHTKDGIPDNHLSKSLLRVLAALLVEQSENVHYFPSYELMMDDLRDYRFYKEDLIHPTEQAENYIYARFADTYISDKYKELDEKILKLRKSIEHKPFNSKSAAHQKFLNKLLINIKEMPDYLNFDAELAKIKKQIREA</sequence>
<evidence type="ECO:0000313" key="3">
    <source>
        <dbReference type="Proteomes" id="UP000027821"/>
    </source>
</evidence>
<comment type="caution">
    <text evidence="2">The sequence shown here is derived from an EMBL/GenBank/DDBJ whole genome shotgun (WGS) entry which is preliminary data.</text>
</comment>
<dbReference type="SUPFAM" id="SSF52266">
    <property type="entry name" value="SGNH hydrolase"/>
    <property type="match status" value="1"/>
</dbReference>
<dbReference type="InterPro" id="IPR036514">
    <property type="entry name" value="SGNH_hydro_sf"/>
</dbReference>
<organism evidence="2 3">
    <name type="scientific">Anditalea andensis</name>
    <dbReference type="NCBI Taxonomy" id="1048983"/>
    <lineage>
        <taxon>Bacteria</taxon>
        <taxon>Pseudomonadati</taxon>
        <taxon>Bacteroidota</taxon>
        <taxon>Cytophagia</taxon>
        <taxon>Cytophagales</taxon>
        <taxon>Cytophagaceae</taxon>
        <taxon>Anditalea</taxon>
    </lineage>
</organism>
<feature type="domain" description="GSCFA" evidence="1">
    <location>
        <begin position="21"/>
        <end position="257"/>
    </location>
</feature>